<gene>
    <name evidence="2" type="ORF">AN484_27915</name>
</gene>
<accession>A0A1B7W5Y3</accession>
<sequence length="83" mass="8515">PPGPLRSAARAPPAALPWVTRPRLWQPLAARSVGDPARPAPPPPLSAPPPPPPPAPPVAPAAARARPRPPHAAPRTLQGMTVI</sequence>
<reference evidence="2 3" key="1">
    <citation type="submission" date="2015-09" db="EMBL/GenBank/DDBJ databases">
        <title>Aphanizomenon flos-aquae WA102.</title>
        <authorList>
            <person name="Driscoll C."/>
        </authorList>
    </citation>
    <scope>NUCLEOTIDE SEQUENCE [LARGE SCALE GENOMIC DNA]</scope>
    <source>
        <strain evidence="2">WA102</strain>
    </source>
</reference>
<name>A0A1B7W5Y3_APHFL</name>
<dbReference type="AlphaFoldDB" id="A0A1B7W5Y3"/>
<feature type="compositionally biased region" description="Pro residues" evidence="1">
    <location>
        <begin position="38"/>
        <end position="59"/>
    </location>
</feature>
<dbReference type="EMBL" id="LJOW01000796">
    <property type="protein sequence ID" value="OBQ32494.1"/>
    <property type="molecule type" value="Genomic_DNA"/>
</dbReference>
<feature type="compositionally biased region" description="Low complexity" evidence="1">
    <location>
        <begin position="1"/>
        <end position="17"/>
    </location>
</feature>
<feature type="non-terminal residue" evidence="2">
    <location>
        <position position="1"/>
    </location>
</feature>
<organism evidence="2 3">
    <name type="scientific">Aphanizomenon flos-aquae WA102</name>
    <dbReference type="NCBI Taxonomy" id="1710896"/>
    <lineage>
        <taxon>Bacteria</taxon>
        <taxon>Bacillati</taxon>
        <taxon>Cyanobacteriota</taxon>
        <taxon>Cyanophyceae</taxon>
        <taxon>Nostocales</taxon>
        <taxon>Aphanizomenonaceae</taxon>
        <taxon>Aphanizomenon</taxon>
    </lineage>
</organism>
<evidence type="ECO:0000313" key="3">
    <source>
        <dbReference type="Proteomes" id="UP000092093"/>
    </source>
</evidence>
<feature type="region of interest" description="Disordered" evidence="1">
    <location>
        <begin position="1"/>
        <end position="83"/>
    </location>
</feature>
<evidence type="ECO:0000256" key="1">
    <source>
        <dbReference type="SAM" id="MobiDB-lite"/>
    </source>
</evidence>
<protein>
    <submittedName>
        <fullName evidence="2">Uncharacterized protein</fullName>
    </submittedName>
</protein>
<evidence type="ECO:0000313" key="2">
    <source>
        <dbReference type="EMBL" id="OBQ32494.1"/>
    </source>
</evidence>
<proteinExistence type="predicted"/>
<dbReference type="Proteomes" id="UP000092093">
    <property type="component" value="Unassembled WGS sequence"/>
</dbReference>
<comment type="caution">
    <text evidence="2">The sequence shown here is derived from an EMBL/GenBank/DDBJ whole genome shotgun (WGS) entry which is preliminary data.</text>
</comment>